<dbReference type="InterPro" id="IPR036271">
    <property type="entry name" value="Tet_transcr_reg_TetR-rel_C_sf"/>
</dbReference>
<dbReference type="SUPFAM" id="SSF48498">
    <property type="entry name" value="Tetracyclin repressor-like, C-terminal domain"/>
    <property type="match status" value="1"/>
</dbReference>
<feature type="domain" description="HTH tetR-type" evidence="3">
    <location>
        <begin position="12"/>
        <end position="72"/>
    </location>
</feature>
<evidence type="ECO:0000256" key="1">
    <source>
        <dbReference type="ARBA" id="ARBA00023125"/>
    </source>
</evidence>
<dbReference type="InterPro" id="IPR050109">
    <property type="entry name" value="HTH-type_TetR-like_transc_reg"/>
</dbReference>
<feature type="DNA-binding region" description="H-T-H motif" evidence="2">
    <location>
        <begin position="35"/>
        <end position="54"/>
    </location>
</feature>
<dbReference type="PROSITE" id="PS50977">
    <property type="entry name" value="HTH_TETR_2"/>
    <property type="match status" value="1"/>
</dbReference>
<evidence type="ECO:0000259" key="3">
    <source>
        <dbReference type="PROSITE" id="PS50977"/>
    </source>
</evidence>
<dbReference type="InterPro" id="IPR001647">
    <property type="entry name" value="HTH_TetR"/>
</dbReference>
<protein>
    <recommendedName>
        <fullName evidence="3">HTH tetR-type domain-containing protein</fullName>
    </recommendedName>
</protein>
<dbReference type="Pfam" id="PF00440">
    <property type="entry name" value="TetR_N"/>
    <property type="match status" value="1"/>
</dbReference>
<organism evidence="4 5">
    <name type="scientific">Pseudodesulfovibrio sediminis</name>
    <dbReference type="NCBI Taxonomy" id="2810563"/>
    <lineage>
        <taxon>Bacteria</taxon>
        <taxon>Pseudomonadati</taxon>
        <taxon>Thermodesulfobacteriota</taxon>
        <taxon>Desulfovibrionia</taxon>
        <taxon>Desulfovibrionales</taxon>
        <taxon>Desulfovibrionaceae</taxon>
    </lineage>
</organism>
<evidence type="ECO:0000313" key="4">
    <source>
        <dbReference type="EMBL" id="BCS89008.1"/>
    </source>
</evidence>
<evidence type="ECO:0000256" key="2">
    <source>
        <dbReference type="PROSITE-ProRule" id="PRU00335"/>
    </source>
</evidence>
<evidence type="ECO:0000313" key="5">
    <source>
        <dbReference type="Proteomes" id="UP001053296"/>
    </source>
</evidence>
<keyword evidence="5" id="KW-1185">Reference proteome</keyword>
<dbReference type="InterPro" id="IPR009057">
    <property type="entry name" value="Homeodomain-like_sf"/>
</dbReference>
<accession>A0ABN6EVY1</accession>
<gene>
    <name evidence="4" type="ORF">PSDVSF_22500</name>
</gene>
<proteinExistence type="predicted"/>
<dbReference type="RefSeq" id="WP_229590999.1">
    <property type="nucleotide sequence ID" value="NZ_AP024485.1"/>
</dbReference>
<sequence>MEKIGKRDRQKQETRRQIQEAARSLITRCGYKKTTMRALAEEAGVGLGTIGLHFNDKKSLLFSTFYDEIGGVAIKALESVPENGNLRQQFLHLLRAIYSYYGEHTIFLRSVVKEALFAKGQWREKFGVQIEAMIGLVAALIEAAKERGEVRQDVNPYELGHVCWALYLNTLIGGLSSEEFDVEAMVAQVSPLLDVVLHGVLV</sequence>
<dbReference type="SUPFAM" id="SSF46689">
    <property type="entry name" value="Homeodomain-like"/>
    <property type="match status" value="1"/>
</dbReference>
<keyword evidence="1 2" id="KW-0238">DNA-binding</keyword>
<dbReference type="PANTHER" id="PTHR30055:SF226">
    <property type="entry name" value="HTH-TYPE TRANSCRIPTIONAL REGULATOR PKSA"/>
    <property type="match status" value="1"/>
</dbReference>
<dbReference type="PRINTS" id="PR00455">
    <property type="entry name" value="HTHTETR"/>
</dbReference>
<dbReference type="Proteomes" id="UP001053296">
    <property type="component" value="Chromosome"/>
</dbReference>
<dbReference type="EMBL" id="AP024485">
    <property type="protein sequence ID" value="BCS89008.1"/>
    <property type="molecule type" value="Genomic_DNA"/>
</dbReference>
<dbReference type="Gene3D" id="1.10.357.10">
    <property type="entry name" value="Tetracycline Repressor, domain 2"/>
    <property type="match status" value="1"/>
</dbReference>
<reference evidence="4" key="1">
    <citation type="journal article" date="2022" name="Arch. Microbiol.">
        <title>Pseudodesulfovibrio sediminis sp. nov., a mesophilic and neutrophilic sulfate-reducing bacterium isolated from sediment of a brackish lake.</title>
        <authorList>
            <person name="Takahashi A."/>
            <person name="Kojima H."/>
            <person name="Watanabe M."/>
            <person name="Fukui M."/>
        </authorList>
    </citation>
    <scope>NUCLEOTIDE SEQUENCE</scope>
    <source>
        <strain evidence="4">SF6</strain>
    </source>
</reference>
<dbReference type="PANTHER" id="PTHR30055">
    <property type="entry name" value="HTH-TYPE TRANSCRIPTIONAL REGULATOR RUTR"/>
    <property type="match status" value="1"/>
</dbReference>
<name>A0ABN6EVY1_9BACT</name>